<reference evidence="1" key="1">
    <citation type="submission" date="2024-03" db="EMBL/GenBank/DDBJ databases">
        <title>WGS assembly of Saponaria officinalis var. Norfolk2.</title>
        <authorList>
            <person name="Jenkins J."/>
            <person name="Shu S."/>
            <person name="Grimwood J."/>
            <person name="Barry K."/>
            <person name="Goodstein D."/>
            <person name="Schmutz J."/>
            <person name="Leebens-Mack J."/>
            <person name="Osbourn A."/>
        </authorList>
    </citation>
    <scope>NUCLEOTIDE SEQUENCE [LARGE SCALE GENOMIC DNA]</scope>
    <source>
        <strain evidence="1">JIC</strain>
    </source>
</reference>
<sequence length="111" mass="13346">MQFASFLELLRDSRLTRTVQHNTNHKFKNREINMLDPVLLNLISVEFSNMSKDRPIIAQARIKNAWKSSIAISRGNLPFNSEMWISDRAQLNRSRKFEFRSKFTQFWRWKN</sequence>
<dbReference type="Proteomes" id="UP001443914">
    <property type="component" value="Unassembled WGS sequence"/>
</dbReference>
<evidence type="ECO:0000313" key="2">
    <source>
        <dbReference type="Proteomes" id="UP001443914"/>
    </source>
</evidence>
<name>A0AAW1I397_SAPOF</name>
<protein>
    <submittedName>
        <fullName evidence="1">Uncharacterized protein</fullName>
    </submittedName>
</protein>
<dbReference type="AlphaFoldDB" id="A0AAW1I397"/>
<dbReference type="EMBL" id="JBDFQZ010000010">
    <property type="protein sequence ID" value="KAK9683486.1"/>
    <property type="molecule type" value="Genomic_DNA"/>
</dbReference>
<comment type="caution">
    <text evidence="1">The sequence shown here is derived from an EMBL/GenBank/DDBJ whole genome shotgun (WGS) entry which is preliminary data.</text>
</comment>
<evidence type="ECO:0000313" key="1">
    <source>
        <dbReference type="EMBL" id="KAK9683486.1"/>
    </source>
</evidence>
<gene>
    <name evidence="1" type="ORF">RND81_10G144400</name>
</gene>
<accession>A0AAW1I397</accession>
<organism evidence="1 2">
    <name type="scientific">Saponaria officinalis</name>
    <name type="common">Common soapwort</name>
    <name type="synonym">Lychnis saponaria</name>
    <dbReference type="NCBI Taxonomy" id="3572"/>
    <lineage>
        <taxon>Eukaryota</taxon>
        <taxon>Viridiplantae</taxon>
        <taxon>Streptophyta</taxon>
        <taxon>Embryophyta</taxon>
        <taxon>Tracheophyta</taxon>
        <taxon>Spermatophyta</taxon>
        <taxon>Magnoliopsida</taxon>
        <taxon>eudicotyledons</taxon>
        <taxon>Gunneridae</taxon>
        <taxon>Pentapetalae</taxon>
        <taxon>Caryophyllales</taxon>
        <taxon>Caryophyllaceae</taxon>
        <taxon>Caryophylleae</taxon>
        <taxon>Saponaria</taxon>
    </lineage>
</organism>
<keyword evidence="2" id="KW-1185">Reference proteome</keyword>
<proteinExistence type="predicted"/>